<dbReference type="Proteomes" id="UP000000539">
    <property type="component" value="Chromosome 25"/>
</dbReference>
<name>A0A8V1AJM1_CHICK</name>
<dbReference type="InterPro" id="IPR013106">
    <property type="entry name" value="Ig_V-set"/>
</dbReference>
<feature type="compositionally biased region" description="Pro residues" evidence="2">
    <location>
        <begin position="73"/>
        <end position="82"/>
    </location>
</feature>
<gene>
    <name evidence="4" type="primary">LOC101751615</name>
</gene>
<dbReference type="FunCoup" id="A0A8V1AJM1">
    <property type="interactions" value="121"/>
</dbReference>
<evidence type="ECO:0000259" key="3">
    <source>
        <dbReference type="PROSITE" id="PS50835"/>
    </source>
</evidence>
<reference evidence="4" key="3">
    <citation type="submission" date="2025-09" db="UniProtKB">
        <authorList>
            <consortium name="Ensembl"/>
        </authorList>
    </citation>
    <scope>IDENTIFICATION</scope>
    <source>
        <strain evidence="4">broiler</strain>
    </source>
</reference>
<dbReference type="CDD" id="cd00099">
    <property type="entry name" value="IgV"/>
    <property type="match status" value="1"/>
</dbReference>
<dbReference type="SUPFAM" id="SSF48726">
    <property type="entry name" value="Immunoglobulin"/>
    <property type="match status" value="2"/>
</dbReference>
<dbReference type="InterPro" id="IPR003599">
    <property type="entry name" value="Ig_sub"/>
</dbReference>
<reference evidence="4" key="1">
    <citation type="submission" date="2020-11" db="EMBL/GenBank/DDBJ databases">
        <title>Gallus gallus (Chicken) genome, bGalGal1, GRCg7b, maternal haplotype autosomes + Z &amp; W.</title>
        <authorList>
            <person name="Warren W."/>
            <person name="Formenti G."/>
            <person name="Fedrigo O."/>
            <person name="Haase B."/>
            <person name="Mountcastle J."/>
            <person name="Balacco J."/>
            <person name="Tracey A."/>
            <person name="Schneider V."/>
            <person name="Okimoto R."/>
            <person name="Cheng H."/>
            <person name="Hawken R."/>
            <person name="Howe K."/>
            <person name="Jarvis E.D."/>
        </authorList>
    </citation>
    <scope>NUCLEOTIDE SEQUENCE [LARGE SCALE GENOMIC DNA]</scope>
    <source>
        <strain evidence="4">Broiler</strain>
    </source>
</reference>
<feature type="domain" description="Ig-like" evidence="3">
    <location>
        <begin position="121"/>
        <end position="235"/>
    </location>
</feature>
<dbReference type="Gene3D" id="2.60.40.10">
    <property type="entry name" value="Immunoglobulins"/>
    <property type="match status" value="1"/>
</dbReference>
<dbReference type="InterPro" id="IPR013783">
    <property type="entry name" value="Ig-like_fold"/>
</dbReference>
<protein>
    <recommendedName>
        <fullName evidence="3">Ig-like domain-containing protein</fullName>
    </recommendedName>
</protein>
<dbReference type="Pfam" id="PF07686">
    <property type="entry name" value="V-set"/>
    <property type="match status" value="1"/>
</dbReference>
<accession>A0A8V1AJM1</accession>
<keyword evidence="5" id="KW-1185">Reference proteome</keyword>
<dbReference type="AlphaFoldDB" id="A0A8V1AJM1"/>
<dbReference type="SMART" id="SM00406">
    <property type="entry name" value="IGv"/>
    <property type="match status" value="1"/>
</dbReference>
<evidence type="ECO:0000256" key="2">
    <source>
        <dbReference type="SAM" id="MobiDB-lite"/>
    </source>
</evidence>
<feature type="region of interest" description="Disordered" evidence="2">
    <location>
        <begin position="368"/>
        <end position="392"/>
    </location>
</feature>
<feature type="region of interest" description="Disordered" evidence="2">
    <location>
        <begin position="66"/>
        <end position="93"/>
    </location>
</feature>
<dbReference type="PANTHER" id="PTHR14334">
    <property type="entry name" value="B-CELL ANTIGEN RECEPTOR COMPLEX-ASSOCIATED PROTEIN"/>
    <property type="match status" value="1"/>
</dbReference>
<evidence type="ECO:0000313" key="4">
    <source>
        <dbReference type="Ensembl" id="ENSGALP00010042750.1"/>
    </source>
</evidence>
<evidence type="ECO:0000256" key="1">
    <source>
        <dbReference type="ARBA" id="ARBA00023319"/>
    </source>
</evidence>
<dbReference type="SMART" id="SM00409">
    <property type="entry name" value="IG"/>
    <property type="match status" value="1"/>
</dbReference>
<reference evidence="4" key="2">
    <citation type="submission" date="2025-08" db="UniProtKB">
        <authorList>
            <consortium name="Ensembl"/>
        </authorList>
    </citation>
    <scope>IDENTIFICATION</scope>
    <source>
        <strain evidence="4">broiler</strain>
    </source>
</reference>
<dbReference type="PANTHER" id="PTHR14334:SF2">
    <property type="entry name" value="B-CELL ANTIGEN RECEPTOR COMPLEX-ASSOCIATED PROTEIN BETA CHAIN"/>
    <property type="match status" value="1"/>
</dbReference>
<dbReference type="InterPro" id="IPR007110">
    <property type="entry name" value="Ig-like_dom"/>
</dbReference>
<evidence type="ECO:0000313" key="5">
    <source>
        <dbReference type="Proteomes" id="UP000000539"/>
    </source>
</evidence>
<dbReference type="OrthoDB" id="6103117at2759"/>
<dbReference type="Ensembl" id="ENSGALT00010069358.1">
    <property type="protein sequence ID" value="ENSGALP00010042750.1"/>
    <property type="gene ID" value="ENSGALG00010028649.1"/>
</dbReference>
<dbReference type="GeneTree" id="ENSGT01000000215168"/>
<dbReference type="InterPro" id="IPR036179">
    <property type="entry name" value="Ig-like_dom_sf"/>
</dbReference>
<dbReference type="PROSITE" id="PS50835">
    <property type="entry name" value="IG_LIKE"/>
    <property type="match status" value="1"/>
</dbReference>
<organism evidence="4 5">
    <name type="scientific">Gallus gallus</name>
    <name type="common">Chicken</name>
    <dbReference type="NCBI Taxonomy" id="9031"/>
    <lineage>
        <taxon>Eukaryota</taxon>
        <taxon>Metazoa</taxon>
        <taxon>Chordata</taxon>
        <taxon>Craniata</taxon>
        <taxon>Vertebrata</taxon>
        <taxon>Euteleostomi</taxon>
        <taxon>Archelosauria</taxon>
        <taxon>Archosauria</taxon>
        <taxon>Dinosauria</taxon>
        <taxon>Saurischia</taxon>
        <taxon>Theropoda</taxon>
        <taxon>Coelurosauria</taxon>
        <taxon>Aves</taxon>
        <taxon>Neognathae</taxon>
        <taxon>Galloanserae</taxon>
        <taxon>Galliformes</taxon>
        <taxon>Phasianidae</taxon>
        <taxon>Phasianinae</taxon>
        <taxon>Gallus</taxon>
    </lineage>
</organism>
<keyword evidence="1" id="KW-0393">Immunoglobulin domain</keyword>
<proteinExistence type="predicted"/>
<sequence length="412" mass="45104">MRAERAAPLSTWGGGDGVGAASLLSFPNLCPLPEVPPSPLCAPRCPPGASSHRHCHLSHNLGCRMRHRKAPPRPRGPVPPQIPHSERSARAESSLEPFSCAQRHPSMPCSPAAVVLLLLLPGAARAQLRIRQSPAQLWVRPGRTAELNCSTDSGWNVDRHRAVSWYREQPGSRLQFIYPSPDSSRSEGKYSQMRRAKGLFSFYINSAQREDSGFYYCASTSEPFEFGDGTRLVVTDATEPTLSILLPLDAELREPPRAAIPLLCHLYDAPKGWDTVRWHHGNVSPVTATSMDGRGVLSAWSLTWLTAEQWDGTVGCTAVQSSTGRTITVTIRQPSSTAQCLQWLPVVLLPSVLTIAVQLMLQLCRKTHTGGPGAPQPPQQCRHPRPSHRAAGWSQETEYAMVALRAPSPRVQ</sequence>